<dbReference type="Proteomes" id="UP001519332">
    <property type="component" value="Unassembled WGS sequence"/>
</dbReference>
<proteinExistence type="predicted"/>
<dbReference type="Pfam" id="PF13460">
    <property type="entry name" value="NAD_binding_10"/>
    <property type="match status" value="1"/>
</dbReference>
<accession>A0ABS4TIU8</accession>
<dbReference type="SUPFAM" id="SSF51735">
    <property type="entry name" value="NAD(P)-binding Rossmann-fold domains"/>
    <property type="match status" value="1"/>
</dbReference>
<feature type="domain" description="NAD(P)-binding" evidence="1">
    <location>
        <begin position="10"/>
        <end position="171"/>
    </location>
</feature>
<organism evidence="2 3">
    <name type="scientific">Kibdelosporangium banguiense</name>
    <dbReference type="NCBI Taxonomy" id="1365924"/>
    <lineage>
        <taxon>Bacteria</taxon>
        <taxon>Bacillati</taxon>
        <taxon>Actinomycetota</taxon>
        <taxon>Actinomycetes</taxon>
        <taxon>Pseudonocardiales</taxon>
        <taxon>Pseudonocardiaceae</taxon>
        <taxon>Kibdelosporangium</taxon>
    </lineage>
</organism>
<dbReference type="PANTHER" id="PTHR43162">
    <property type="match status" value="1"/>
</dbReference>
<dbReference type="PANTHER" id="PTHR43162:SF1">
    <property type="entry name" value="PRESTALK A DIFFERENTIATION PROTEIN A"/>
    <property type="match status" value="1"/>
</dbReference>
<evidence type="ECO:0000259" key="1">
    <source>
        <dbReference type="Pfam" id="PF13460"/>
    </source>
</evidence>
<keyword evidence="3" id="KW-1185">Reference proteome</keyword>
<dbReference type="Gene3D" id="3.40.50.720">
    <property type="entry name" value="NAD(P)-binding Rossmann-like Domain"/>
    <property type="match status" value="1"/>
</dbReference>
<dbReference type="EMBL" id="JAGINW010000001">
    <property type="protein sequence ID" value="MBP2324343.1"/>
    <property type="molecule type" value="Genomic_DNA"/>
</dbReference>
<name>A0ABS4TIU8_9PSEU</name>
<evidence type="ECO:0000313" key="2">
    <source>
        <dbReference type="EMBL" id="MBP2324343.1"/>
    </source>
</evidence>
<gene>
    <name evidence="2" type="ORF">JOF56_004728</name>
</gene>
<dbReference type="InterPro" id="IPR016040">
    <property type="entry name" value="NAD(P)-bd_dom"/>
</dbReference>
<dbReference type="InterPro" id="IPR036291">
    <property type="entry name" value="NAD(P)-bd_dom_sf"/>
</dbReference>
<reference evidence="2 3" key="1">
    <citation type="submission" date="2021-03" db="EMBL/GenBank/DDBJ databases">
        <title>Sequencing the genomes of 1000 actinobacteria strains.</title>
        <authorList>
            <person name="Klenk H.-P."/>
        </authorList>
    </citation>
    <scope>NUCLEOTIDE SEQUENCE [LARGE SCALE GENOMIC DNA]</scope>
    <source>
        <strain evidence="2 3">DSM 46670</strain>
    </source>
</reference>
<sequence length="272" mass="29329">MSDKTTLVLGGTGKTGRRVVARLEASGVAVRVGSRTAAQPPFDWDKRETWGPVLDGVGKVYVLYSPEIGFPGAAETIGEFATAAVAAGVRRMVLLSGRGDDVHANASELAIRESGAEWTILRSAWFSQNFSESFMYEPVLHGLITLPAGDVAEPFVDAEDIADVAVAALTTDDHIGKSYELCGPRLLTFGDAAAEIGQAAGKEVRYVSATFVEYGRMLREHGLPRAYVEMFRTVLDGRNSHVSDGVQQALGREPRDFSEYAKKTADSGVWTR</sequence>
<evidence type="ECO:0000313" key="3">
    <source>
        <dbReference type="Proteomes" id="UP001519332"/>
    </source>
</evidence>
<protein>
    <submittedName>
        <fullName evidence="2">Uncharacterized protein YbjT (DUF2867 family)</fullName>
    </submittedName>
</protein>
<dbReference type="Gene3D" id="3.90.25.10">
    <property type="entry name" value="UDP-galactose 4-epimerase, domain 1"/>
    <property type="match status" value="1"/>
</dbReference>
<comment type="caution">
    <text evidence="2">The sequence shown here is derived from an EMBL/GenBank/DDBJ whole genome shotgun (WGS) entry which is preliminary data.</text>
</comment>
<dbReference type="RefSeq" id="WP_209641626.1">
    <property type="nucleotide sequence ID" value="NZ_JAGINW010000001.1"/>
</dbReference>
<dbReference type="InterPro" id="IPR051604">
    <property type="entry name" value="Ergot_Alk_Oxidoreductase"/>
</dbReference>